<evidence type="ECO:0000256" key="8">
    <source>
        <dbReference type="PROSITE-ProRule" id="PRU01360"/>
    </source>
</evidence>
<dbReference type="InterPro" id="IPR036942">
    <property type="entry name" value="Beta-barrel_TonB_sf"/>
</dbReference>
<dbReference type="InterPro" id="IPR037066">
    <property type="entry name" value="Plug_dom_sf"/>
</dbReference>
<keyword evidence="3 8" id="KW-1134">Transmembrane beta strand</keyword>
<dbReference type="NCBIfam" id="TIGR04057">
    <property type="entry name" value="SusC_RagA_signa"/>
    <property type="match status" value="1"/>
</dbReference>
<name>A0A543DV83_9FLAO</name>
<comment type="caution">
    <text evidence="12">The sequence shown here is derived from an EMBL/GenBank/DDBJ whole genome shotgun (WGS) entry which is preliminary data.</text>
</comment>
<keyword evidence="13" id="KW-1185">Reference proteome</keyword>
<dbReference type="AlphaFoldDB" id="A0A543DV83"/>
<organism evidence="12 13">
    <name type="scientific">Chryseobacterium aquifrigidense</name>
    <dbReference type="NCBI Taxonomy" id="558021"/>
    <lineage>
        <taxon>Bacteria</taxon>
        <taxon>Pseudomonadati</taxon>
        <taxon>Bacteroidota</taxon>
        <taxon>Flavobacteriia</taxon>
        <taxon>Flavobacteriales</taxon>
        <taxon>Weeksellaceae</taxon>
        <taxon>Chryseobacterium group</taxon>
        <taxon>Chryseobacterium</taxon>
    </lineage>
</organism>
<dbReference type="Gene3D" id="2.40.170.20">
    <property type="entry name" value="TonB-dependent receptor, beta-barrel domain"/>
    <property type="match status" value="1"/>
</dbReference>
<dbReference type="InterPro" id="IPR023997">
    <property type="entry name" value="TonB-dep_OMP_SusC/RagA_CS"/>
</dbReference>
<keyword evidence="6 8" id="KW-0472">Membrane</keyword>
<dbReference type="InterPro" id="IPR023996">
    <property type="entry name" value="TonB-dep_OMP_SusC/RagA"/>
</dbReference>
<evidence type="ECO:0000256" key="1">
    <source>
        <dbReference type="ARBA" id="ARBA00004571"/>
    </source>
</evidence>
<dbReference type="Gene3D" id="2.170.130.10">
    <property type="entry name" value="TonB-dependent receptor, plug domain"/>
    <property type="match status" value="1"/>
</dbReference>
<evidence type="ECO:0000313" key="12">
    <source>
        <dbReference type="EMBL" id="TQM13231.1"/>
    </source>
</evidence>
<feature type="domain" description="TonB-dependent receptor plug" evidence="11">
    <location>
        <begin position="52"/>
        <end position="156"/>
    </location>
</feature>
<evidence type="ECO:0000256" key="7">
    <source>
        <dbReference type="ARBA" id="ARBA00023237"/>
    </source>
</evidence>
<keyword evidence="2 8" id="KW-0813">Transport</keyword>
<gene>
    <name evidence="12" type="ORF">FB551_4601</name>
</gene>
<evidence type="ECO:0000313" key="13">
    <source>
        <dbReference type="Proteomes" id="UP000316437"/>
    </source>
</evidence>
<keyword evidence="4 8" id="KW-0812">Transmembrane</keyword>
<proteinExistence type="inferred from homology"/>
<protein>
    <submittedName>
        <fullName evidence="12">TonB-linked SusC/RagA family outer membrane protein</fullName>
    </submittedName>
</protein>
<feature type="domain" description="TonB-dependent receptor-like beta-barrel" evidence="10">
    <location>
        <begin position="420"/>
        <end position="863"/>
    </location>
</feature>
<dbReference type="InterPro" id="IPR000531">
    <property type="entry name" value="Beta-barrel_TonB"/>
</dbReference>
<evidence type="ECO:0000256" key="5">
    <source>
        <dbReference type="ARBA" id="ARBA00023077"/>
    </source>
</evidence>
<sequence>MKMKLILSTAVLFFVGGHVVEAQKTKRDTIPQDTKIDEIVVVAYGSQKRETMVGSNTEVKAKQFADRPITSIGQALDGASAGVKVSTGTGQPGSSPSIQIRGIGSYGITTAPLYVVDGTIYTGSLAAINPNDIASFNILKDAASTSLYGSAAANGVVLITTKSGRKGKDAFNFSMSTGAVGRSIPEYDRVNVYQYYPLIWESIRNGRMTSVPGTTVADANAYATAQLISGVLKTNVFNVPDNQLVVNGILNSNAQLKYTDLDWQKPLMNTGFRQNYELNYSGGSNTTTYFSSVGYTNETGYLIKSDFERFTARLKVDSQVKSWLKLGSSISGVSSNGNNSVEGVDNNSAYINPYRWTRTMGPIYSPYAHDPNTFATLYDSAGNIMYDAGSARGADAAAGRNVIQETLLNKDLSKNYYIISRAYAEIKVDPYLTLSTNVGYDIRNNRRSTYGNKIIGDAAPGGSAEKFSFTEQTFTWNQLLNYKRKFGDHNFEFLLGHENYKFMYEYLYGYKKGQIVDDNDELVNFVTPSSLTSRTDNYRKEGVFSRLNYDYKSKYLLSGSIRWDGSSRFAKDVRWDSFWSLGAGWRLKGEEFLSNSNLISELKLRGSYGEVGNDRTDSYYMYKSTYTLGYNNAQEPGILFGFLADPTITWEANKQTDVGIDFGFLNNRITGSVEYYNRVTEDLIFPVPVPVSSGVPDNTISRNVGTMYNRGFEFSINADVIKNQNFTWNINANASTLKNQITELSNGITEIINGTKKISVGHSVYDYWLRQWYGVDPADGSPLFLVADTYANTTAADIRTVNGQKVTTNFNKAKYDYSGTAIPDLFGSFGTTITYKQWSLSAMFTYQLGGKTYDSNYAALMSSYSQGGALSTDILDRWTTPGQITDIPALNSSTYTSSNAASSRWLVSSDFLTFRQATLSYSFAPETLSQLGVSGLRILVSGENLWSKTARKGLEPAQAFNGTASNRYTPARVVTIGFNVSF</sequence>
<dbReference type="Proteomes" id="UP000316437">
    <property type="component" value="Unassembled WGS sequence"/>
</dbReference>
<dbReference type="InterPro" id="IPR039426">
    <property type="entry name" value="TonB-dep_rcpt-like"/>
</dbReference>
<dbReference type="Pfam" id="PF07715">
    <property type="entry name" value="Plug"/>
    <property type="match status" value="1"/>
</dbReference>
<comment type="similarity">
    <text evidence="8 9">Belongs to the TonB-dependent receptor family.</text>
</comment>
<evidence type="ECO:0000259" key="11">
    <source>
        <dbReference type="Pfam" id="PF07715"/>
    </source>
</evidence>
<dbReference type="SUPFAM" id="SSF56935">
    <property type="entry name" value="Porins"/>
    <property type="match status" value="1"/>
</dbReference>
<accession>A0A543DV83</accession>
<evidence type="ECO:0000256" key="2">
    <source>
        <dbReference type="ARBA" id="ARBA00022448"/>
    </source>
</evidence>
<evidence type="ECO:0000256" key="9">
    <source>
        <dbReference type="RuleBase" id="RU003357"/>
    </source>
</evidence>
<comment type="subcellular location">
    <subcellularLocation>
        <location evidence="1 8">Cell outer membrane</location>
        <topology evidence="1 8">Multi-pass membrane protein</topology>
    </subcellularLocation>
</comment>
<evidence type="ECO:0000256" key="6">
    <source>
        <dbReference type="ARBA" id="ARBA00023136"/>
    </source>
</evidence>
<dbReference type="NCBIfam" id="TIGR04056">
    <property type="entry name" value="OMP_RagA_SusC"/>
    <property type="match status" value="1"/>
</dbReference>
<dbReference type="PROSITE" id="PS52016">
    <property type="entry name" value="TONB_DEPENDENT_REC_3"/>
    <property type="match status" value="1"/>
</dbReference>
<keyword evidence="7 8" id="KW-0998">Cell outer membrane</keyword>
<dbReference type="EMBL" id="VFPD01000005">
    <property type="protein sequence ID" value="TQM13231.1"/>
    <property type="molecule type" value="Genomic_DNA"/>
</dbReference>
<evidence type="ECO:0000259" key="10">
    <source>
        <dbReference type="Pfam" id="PF00593"/>
    </source>
</evidence>
<evidence type="ECO:0000256" key="3">
    <source>
        <dbReference type="ARBA" id="ARBA00022452"/>
    </source>
</evidence>
<keyword evidence="5 9" id="KW-0798">TonB box</keyword>
<dbReference type="GO" id="GO:0009279">
    <property type="term" value="C:cell outer membrane"/>
    <property type="evidence" value="ECO:0007669"/>
    <property type="project" value="UniProtKB-SubCell"/>
</dbReference>
<evidence type="ECO:0000256" key="4">
    <source>
        <dbReference type="ARBA" id="ARBA00022692"/>
    </source>
</evidence>
<dbReference type="InterPro" id="IPR012910">
    <property type="entry name" value="Plug_dom"/>
</dbReference>
<reference evidence="12 13" key="1">
    <citation type="submission" date="2019-06" db="EMBL/GenBank/DDBJ databases">
        <title>Sorghum-associated microbial communities from plants grown in Nebraska, USA.</title>
        <authorList>
            <person name="Schachtman D."/>
        </authorList>
    </citation>
    <scope>NUCLEOTIDE SEQUENCE [LARGE SCALE GENOMIC DNA]</scope>
    <source>
        <strain evidence="12 13">110</strain>
    </source>
</reference>
<dbReference type="Pfam" id="PF00593">
    <property type="entry name" value="TonB_dep_Rec_b-barrel"/>
    <property type="match status" value="1"/>
</dbReference>